<dbReference type="AlphaFoldDB" id="A0A2S6NI93"/>
<keyword evidence="1" id="KW-0732">Signal</keyword>
<dbReference type="Proteomes" id="UP000239724">
    <property type="component" value="Unassembled WGS sequence"/>
</dbReference>
<reference evidence="2 3" key="1">
    <citation type="journal article" date="2018" name="Arch. Microbiol.">
        <title>New insights into the metabolic potential of the phototrophic purple bacterium Rhodopila globiformis DSM 161(T) from its draft genome sequence and evidence for a vanadium-dependent nitrogenase.</title>
        <authorList>
            <person name="Imhoff J.F."/>
            <person name="Rahn T."/>
            <person name="Kunzel S."/>
            <person name="Neulinger S.C."/>
        </authorList>
    </citation>
    <scope>NUCLEOTIDE SEQUENCE [LARGE SCALE GENOMIC DNA]</scope>
    <source>
        <strain evidence="2 3">DSM 161</strain>
    </source>
</reference>
<name>A0A2S6NI93_RHOGL</name>
<keyword evidence="3" id="KW-1185">Reference proteome</keyword>
<feature type="signal peptide" evidence="1">
    <location>
        <begin position="1"/>
        <end position="25"/>
    </location>
</feature>
<evidence type="ECO:0000313" key="2">
    <source>
        <dbReference type="EMBL" id="PPQ34361.1"/>
    </source>
</evidence>
<evidence type="ECO:0000313" key="3">
    <source>
        <dbReference type="Proteomes" id="UP000239724"/>
    </source>
</evidence>
<proteinExistence type="predicted"/>
<feature type="chain" id="PRO_5018286640" description="Sulfur globule protein CV3" evidence="1">
    <location>
        <begin position="26"/>
        <end position="82"/>
    </location>
</feature>
<gene>
    <name evidence="2" type="ORF">CCS01_11375</name>
</gene>
<evidence type="ECO:0000256" key="1">
    <source>
        <dbReference type="SAM" id="SignalP"/>
    </source>
</evidence>
<dbReference type="RefSeq" id="WP_104518968.1">
    <property type="nucleotide sequence ID" value="NZ_NHRY01000114.1"/>
</dbReference>
<organism evidence="2 3">
    <name type="scientific">Rhodopila globiformis</name>
    <name type="common">Rhodopseudomonas globiformis</name>
    <dbReference type="NCBI Taxonomy" id="1071"/>
    <lineage>
        <taxon>Bacteria</taxon>
        <taxon>Pseudomonadati</taxon>
        <taxon>Pseudomonadota</taxon>
        <taxon>Alphaproteobacteria</taxon>
        <taxon>Acetobacterales</taxon>
        <taxon>Acetobacteraceae</taxon>
        <taxon>Rhodopila</taxon>
    </lineage>
</organism>
<evidence type="ECO:0008006" key="4">
    <source>
        <dbReference type="Google" id="ProtNLM"/>
    </source>
</evidence>
<sequence length="82" mass="9998">MRFRTLTLATLAAVFALGAAAPAFAYDDWGRREWQGHEWREHQWREHEWREHEWREHHPYYGYYGPPPAYGYYGAPAYGYYR</sequence>
<dbReference type="EMBL" id="NHRY01000114">
    <property type="protein sequence ID" value="PPQ34361.1"/>
    <property type="molecule type" value="Genomic_DNA"/>
</dbReference>
<accession>A0A2S6NI93</accession>
<protein>
    <recommendedName>
        <fullName evidence="4">Sulfur globule protein CV3</fullName>
    </recommendedName>
</protein>
<comment type="caution">
    <text evidence="2">The sequence shown here is derived from an EMBL/GenBank/DDBJ whole genome shotgun (WGS) entry which is preliminary data.</text>
</comment>